<evidence type="ECO:0000313" key="4">
    <source>
        <dbReference type="RefSeq" id="XP_026194293.1"/>
    </source>
</evidence>
<feature type="compositionally biased region" description="Basic and acidic residues" evidence="1">
    <location>
        <begin position="295"/>
        <end position="307"/>
    </location>
</feature>
<feature type="compositionally biased region" description="Basic and acidic residues" evidence="1">
    <location>
        <begin position="237"/>
        <end position="247"/>
    </location>
</feature>
<accession>A0A6P6S2C8</accession>
<sequence length="307" mass="33111">MVTGGVWHQAGHHGWPADSRRLHSSSSSSGSNGGRLSSKAGLIGLPRKRGRGRRRLSKVGRVVVCLLSLLLLVWILLLWRWLVVQDKPTGDEGSPVELQQQGQPQLRQADAPDETVAATRQTLQLQQQPPQRKARRGEESLEENQQPQQPLSSTHSAPPIRPREREQEQNGGDGVGKSTGGSLASLPEEPPTGGLGPQLAHVRTVRDTFSGEEVPEQGGFAPKEASSAPLSSPHQPTAHEERQEKNGEQGIPADTSVEGVTGEAVTAALQRSHGVLARLSRVQQQLQQPQPLAVRSEDSEIHADSSH</sequence>
<dbReference type="RefSeq" id="XP_026194293.1">
    <property type="nucleotide sequence ID" value="XM_026338508.1"/>
</dbReference>
<keyword evidence="2" id="KW-0472">Membrane</keyword>
<reference evidence="4" key="1">
    <citation type="submission" date="2025-08" db="UniProtKB">
        <authorList>
            <consortium name="RefSeq"/>
        </authorList>
    </citation>
    <scope>IDENTIFICATION</scope>
</reference>
<feature type="compositionally biased region" description="Polar residues" evidence="1">
    <location>
        <begin position="143"/>
        <end position="156"/>
    </location>
</feature>
<evidence type="ECO:0000256" key="1">
    <source>
        <dbReference type="SAM" id="MobiDB-lite"/>
    </source>
</evidence>
<name>A0A6P6S2C8_9EIME</name>
<dbReference type="GeneID" id="113147557"/>
<feature type="compositionally biased region" description="Low complexity" evidence="1">
    <location>
        <begin position="24"/>
        <end position="38"/>
    </location>
</feature>
<dbReference type="Proteomes" id="UP000515125">
    <property type="component" value="Unplaced"/>
</dbReference>
<evidence type="ECO:0000256" key="2">
    <source>
        <dbReference type="SAM" id="Phobius"/>
    </source>
</evidence>
<feature type="compositionally biased region" description="Low complexity" evidence="1">
    <location>
        <begin position="283"/>
        <end position="292"/>
    </location>
</feature>
<feature type="region of interest" description="Disordered" evidence="1">
    <location>
        <begin position="281"/>
        <end position="307"/>
    </location>
</feature>
<proteinExistence type="predicted"/>
<protein>
    <submittedName>
        <fullName evidence="4">Uncharacterized protein LOC113147557</fullName>
    </submittedName>
</protein>
<gene>
    <name evidence="4" type="primary">LOC113147557</name>
</gene>
<feature type="region of interest" description="Disordered" evidence="1">
    <location>
        <begin position="89"/>
        <end position="259"/>
    </location>
</feature>
<feature type="compositionally biased region" description="Low complexity" evidence="1">
    <location>
        <begin position="117"/>
        <end position="131"/>
    </location>
</feature>
<dbReference type="AlphaFoldDB" id="A0A6P6S2C8"/>
<evidence type="ECO:0000313" key="3">
    <source>
        <dbReference type="Proteomes" id="UP000515125"/>
    </source>
</evidence>
<keyword evidence="2" id="KW-1133">Transmembrane helix</keyword>
<organism evidence="3 4">
    <name type="scientific">Cyclospora cayetanensis</name>
    <dbReference type="NCBI Taxonomy" id="88456"/>
    <lineage>
        <taxon>Eukaryota</taxon>
        <taxon>Sar</taxon>
        <taxon>Alveolata</taxon>
        <taxon>Apicomplexa</taxon>
        <taxon>Conoidasida</taxon>
        <taxon>Coccidia</taxon>
        <taxon>Eucoccidiorida</taxon>
        <taxon>Eimeriorina</taxon>
        <taxon>Eimeriidae</taxon>
        <taxon>Cyclospora</taxon>
    </lineage>
</organism>
<keyword evidence="2" id="KW-0812">Transmembrane</keyword>
<feature type="transmembrane region" description="Helical" evidence="2">
    <location>
        <begin position="59"/>
        <end position="82"/>
    </location>
</feature>
<feature type="region of interest" description="Disordered" evidence="1">
    <location>
        <begin position="1"/>
        <end position="44"/>
    </location>
</feature>
<keyword evidence="3" id="KW-1185">Reference proteome</keyword>
<feature type="compositionally biased region" description="Low complexity" evidence="1">
    <location>
        <begin position="99"/>
        <end position="108"/>
    </location>
</feature>